<gene>
    <name evidence="2" type="ORF">IAA55_07285</name>
</gene>
<feature type="transmembrane region" description="Helical" evidence="1">
    <location>
        <begin position="218"/>
        <end position="237"/>
    </location>
</feature>
<dbReference type="AlphaFoldDB" id="A0A9D1EAD5"/>
<protein>
    <submittedName>
        <fullName evidence="2">Uncharacterized protein</fullName>
    </submittedName>
</protein>
<evidence type="ECO:0000313" key="3">
    <source>
        <dbReference type="Proteomes" id="UP000823912"/>
    </source>
</evidence>
<feature type="transmembrane region" description="Helical" evidence="1">
    <location>
        <begin position="92"/>
        <end position="108"/>
    </location>
</feature>
<organism evidence="2 3">
    <name type="scientific">Candidatus Pullilachnospira gallistercoris</name>
    <dbReference type="NCBI Taxonomy" id="2840911"/>
    <lineage>
        <taxon>Bacteria</taxon>
        <taxon>Bacillati</taxon>
        <taxon>Bacillota</taxon>
        <taxon>Clostridia</taxon>
        <taxon>Lachnospirales</taxon>
        <taxon>Lachnospiraceae</taxon>
        <taxon>Lachnospiraceae incertae sedis</taxon>
        <taxon>Candidatus Pullilachnospira</taxon>
    </lineage>
</organism>
<evidence type="ECO:0000313" key="2">
    <source>
        <dbReference type="EMBL" id="HIR71068.1"/>
    </source>
</evidence>
<feature type="transmembrane region" description="Helical" evidence="1">
    <location>
        <begin position="47"/>
        <end position="68"/>
    </location>
</feature>
<sequence>MERFRREQKLFGLELLYFFLLAFSRFFDHKLLEHPVPFSFMEHYGTAVGLTLIYLLFLFGVMGAALWLERKRGETGSVCEGAHSSASREREICWLSIFLSAFAVPFFLHRDYFGTSDELVLTFVLAALLLVLGKSGRGEQKAQSREAALEKTSLAITILIAGTFTAIATVLGFFVPDVRDLLSGRQFVVMLLLLSPYGYWGLRFFGGLLRGTRGRKRWTYVLCAVGGVCPAILWTAAGDYSRAVFYGFVGVILPALCLTALGDAFFVAHVRGMKEEIRKVLPIPAVFVLYPLIFITFWMMGWESIPAEEILKLQ</sequence>
<evidence type="ECO:0000256" key="1">
    <source>
        <dbReference type="SAM" id="Phobius"/>
    </source>
</evidence>
<keyword evidence="1" id="KW-0472">Membrane</keyword>
<feature type="transmembrane region" description="Helical" evidence="1">
    <location>
        <begin position="187"/>
        <end position="206"/>
    </location>
</feature>
<keyword evidence="1" id="KW-0812">Transmembrane</keyword>
<feature type="transmembrane region" description="Helical" evidence="1">
    <location>
        <begin position="243"/>
        <end position="268"/>
    </location>
</feature>
<comment type="caution">
    <text evidence="2">The sequence shown here is derived from an EMBL/GenBank/DDBJ whole genome shotgun (WGS) entry which is preliminary data.</text>
</comment>
<name>A0A9D1EAD5_9FIRM</name>
<feature type="transmembrane region" description="Helical" evidence="1">
    <location>
        <begin position="280"/>
        <end position="300"/>
    </location>
</feature>
<accession>A0A9D1EAD5</accession>
<reference evidence="2" key="2">
    <citation type="journal article" date="2021" name="PeerJ">
        <title>Extensive microbial diversity within the chicken gut microbiome revealed by metagenomics and culture.</title>
        <authorList>
            <person name="Gilroy R."/>
            <person name="Ravi A."/>
            <person name="Getino M."/>
            <person name="Pursley I."/>
            <person name="Horton D.L."/>
            <person name="Alikhan N.F."/>
            <person name="Baker D."/>
            <person name="Gharbi K."/>
            <person name="Hall N."/>
            <person name="Watson M."/>
            <person name="Adriaenssens E.M."/>
            <person name="Foster-Nyarko E."/>
            <person name="Jarju S."/>
            <person name="Secka A."/>
            <person name="Antonio M."/>
            <person name="Oren A."/>
            <person name="Chaudhuri R.R."/>
            <person name="La Ragione R."/>
            <person name="Hildebrand F."/>
            <person name="Pallen M.J."/>
        </authorList>
    </citation>
    <scope>NUCLEOTIDE SEQUENCE</scope>
    <source>
        <strain evidence="2">ChiSjej5B23-6657</strain>
    </source>
</reference>
<reference evidence="2" key="1">
    <citation type="submission" date="2020-10" db="EMBL/GenBank/DDBJ databases">
        <authorList>
            <person name="Gilroy R."/>
        </authorList>
    </citation>
    <scope>NUCLEOTIDE SEQUENCE</scope>
    <source>
        <strain evidence="2">ChiSjej5B23-6657</strain>
    </source>
</reference>
<dbReference type="Proteomes" id="UP000823912">
    <property type="component" value="Unassembled WGS sequence"/>
</dbReference>
<proteinExistence type="predicted"/>
<keyword evidence="1" id="KW-1133">Transmembrane helix</keyword>
<dbReference type="EMBL" id="DVHM01000114">
    <property type="protein sequence ID" value="HIR71068.1"/>
    <property type="molecule type" value="Genomic_DNA"/>
</dbReference>
<feature type="transmembrane region" description="Helical" evidence="1">
    <location>
        <begin position="10"/>
        <end position="27"/>
    </location>
</feature>
<feature type="transmembrane region" description="Helical" evidence="1">
    <location>
        <begin position="114"/>
        <end position="133"/>
    </location>
</feature>
<feature type="transmembrane region" description="Helical" evidence="1">
    <location>
        <begin position="154"/>
        <end position="175"/>
    </location>
</feature>